<keyword evidence="32" id="KW-0175">Coiled coil</keyword>
<keyword evidence="9" id="KW-0132">Cell division</keyword>
<feature type="compositionally biased region" description="Low complexity" evidence="33">
    <location>
        <begin position="12"/>
        <end position="55"/>
    </location>
</feature>
<feature type="coiled-coil region" evidence="32">
    <location>
        <begin position="1695"/>
        <end position="1739"/>
    </location>
</feature>
<feature type="compositionally biased region" description="Low complexity" evidence="33">
    <location>
        <begin position="116"/>
        <end position="130"/>
    </location>
</feature>
<feature type="region of interest" description="Disordered" evidence="33">
    <location>
        <begin position="89"/>
        <end position="130"/>
    </location>
</feature>
<keyword evidence="11" id="KW-0646">Protease inhibitor</keyword>
<keyword evidence="7" id="KW-0597">Phosphoprotein</keyword>
<dbReference type="SUPFAM" id="SSF54495">
    <property type="entry name" value="UBC-like"/>
    <property type="match status" value="1"/>
</dbReference>
<dbReference type="PANTHER" id="PTHR46116">
    <property type="entry name" value="(E3-INDEPENDENT) E2 UBIQUITIN-CONJUGATING ENZYME"/>
    <property type="match status" value="1"/>
</dbReference>
<keyword evidence="22" id="KW-0472">Membrane</keyword>
<comment type="catalytic activity">
    <reaction evidence="25">
        <text>S-ubiquitinyl-[E1 ubiquitin-activating enzyme]-L-cysteine + [acceptor protein]-L-lysine = [E1 ubiquitin-activating enzyme]-L-cysteine + N(6)-monoubiquitinyl-[acceptor protein]-L-lysine.</text>
        <dbReference type="EC" id="2.3.2.24"/>
    </reaction>
</comment>
<feature type="region of interest" description="Disordered" evidence="33">
    <location>
        <begin position="3650"/>
        <end position="3671"/>
    </location>
</feature>
<evidence type="ECO:0000256" key="21">
    <source>
        <dbReference type="ARBA" id="ARBA00023034"/>
    </source>
</evidence>
<dbReference type="GO" id="GO:0004869">
    <property type="term" value="F:cysteine-type endopeptidase inhibitor activity"/>
    <property type="evidence" value="ECO:0007669"/>
    <property type="project" value="UniProtKB-KW"/>
</dbReference>
<dbReference type="FunFam" id="3.10.110.10:FF:000014">
    <property type="entry name" value="Baculoviral IAP repeat-containing protein 6"/>
    <property type="match status" value="1"/>
</dbReference>
<proteinExistence type="inferred from homology"/>
<feature type="region of interest" description="Disordered" evidence="33">
    <location>
        <begin position="3022"/>
        <end position="3048"/>
    </location>
</feature>
<feature type="compositionally biased region" description="Polar residues" evidence="33">
    <location>
        <begin position="660"/>
        <end position="671"/>
    </location>
</feature>
<dbReference type="Gene3D" id="1.10.1170.10">
    <property type="entry name" value="Inhibitor Of Apoptosis Protein (2mihbC-IAP-1), Chain A"/>
    <property type="match status" value="1"/>
</dbReference>
<evidence type="ECO:0000256" key="23">
    <source>
        <dbReference type="ARBA" id="ARBA00023212"/>
    </source>
</evidence>
<dbReference type="Proteomes" id="UP000694400">
    <property type="component" value="Chromosome 3"/>
</dbReference>
<evidence type="ECO:0000256" key="7">
    <source>
        <dbReference type="ARBA" id="ARBA00022553"/>
    </source>
</evidence>
<comment type="similarity">
    <text evidence="27">Belongs to the BIRC6 family.</text>
</comment>
<evidence type="ECO:0000256" key="30">
    <source>
        <dbReference type="ARBA" id="ARBA00079718"/>
    </source>
</evidence>
<feature type="region of interest" description="Disordered" evidence="33">
    <location>
        <begin position="1"/>
        <end position="73"/>
    </location>
</feature>
<evidence type="ECO:0000256" key="16">
    <source>
        <dbReference type="ARBA" id="ARBA00022753"/>
    </source>
</evidence>
<evidence type="ECO:0000256" key="26">
    <source>
        <dbReference type="ARBA" id="ARBA00039076"/>
    </source>
</evidence>
<evidence type="ECO:0000256" key="8">
    <source>
        <dbReference type="ARBA" id="ARBA00022574"/>
    </source>
</evidence>
<dbReference type="FunFam" id="1.10.1170.10:FF:000001">
    <property type="entry name" value="baculoviral IAP repeat-containing protein 6 isoform X1"/>
    <property type="match status" value="1"/>
</dbReference>
<feature type="compositionally biased region" description="Basic residues" evidence="33">
    <location>
        <begin position="1138"/>
        <end position="1147"/>
    </location>
</feature>
<feature type="region of interest" description="Disordered" evidence="33">
    <location>
        <begin position="4879"/>
        <end position="4922"/>
    </location>
</feature>
<dbReference type="EC" id="2.3.2.24" evidence="26"/>
<dbReference type="InterPro" id="IPR016135">
    <property type="entry name" value="UBQ-conjugating_enzyme/RWD"/>
</dbReference>
<dbReference type="Pfam" id="PF12356">
    <property type="entry name" value="BIRC6"/>
    <property type="match status" value="1"/>
</dbReference>
<keyword evidence="8" id="KW-0853">WD repeat</keyword>
<feature type="region of interest" description="Disordered" evidence="33">
    <location>
        <begin position="1136"/>
        <end position="1155"/>
    </location>
</feature>
<evidence type="ECO:0000259" key="34">
    <source>
        <dbReference type="PROSITE" id="PS50127"/>
    </source>
</evidence>
<dbReference type="PANTHER" id="PTHR46116:SF39">
    <property type="entry name" value="BACULOVIRAL IAP REPEAT-CONTAINING PROTEIN 6"/>
    <property type="match status" value="1"/>
</dbReference>
<evidence type="ECO:0000256" key="18">
    <source>
        <dbReference type="ARBA" id="ARBA00022786"/>
    </source>
</evidence>
<evidence type="ECO:0000256" key="5">
    <source>
        <dbReference type="ARBA" id="ARBA00004647"/>
    </source>
</evidence>
<evidence type="ECO:0000256" key="29">
    <source>
        <dbReference type="ARBA" id="ARBA00075349"/>
    </source>
</evidence>
<keyword evidence="16" id="KW-0967">Endosome</keyword>
<evidence type="ECO:0000256" key="25">
    <source>
        <dbReference type="ARBA" id="ARBA00035845"/>
    </source>
</evidence>
<evidence type="ECO:0000256" key="33">
    <source>
        <dbReference type="SAM" id="MobiDB-lite"/>
    </source>
</evidence>
<dbReference type="GO" id="GO:0016567">
    <property type="term" value="P:protein ubiquitination"/>
    <property type="evidence" value="ECO:0007669"/>
    <property type="project" value="UniProtKB-ARBA"/>
</dbReference>
<dbReference type="GO" id="GO:0005813">
    <property type="term" value="C:centrosome"/>
    <property type="evidence" value="ECO:0007669"/>
    <property type="project" value="UniProtKB-SubCell"/>
</dbReference>
<comment type="subcellular location">
    <subcellularLocation>
        <location evidence="4">Cytoplasm</location>
        <location evidence="4">Cytoskeleton</location>
        <location evidence="4">Microtubule organizing center</location>
        <location evidence="4">Centrosome</location>
    </subcellularLocation>
    <subcellularLocation>
        <location evidence="5">Cytoplasm</location>
        <location evidence="5">Cytoskeleton</location>
        <location evidence="5">Spindle pole</location>
    </subcellularLocation>
    <subcellularLocation>
        <location evidence="1">Endosome</location>
    </subcellularLocation>
    <subcellularLocation>
        <location evidence="2">Golgi apparatus</location>
        <location evidence="2">trans-Golgi network membrane</location>
    </subcellularLocation>
    <subcellularLocation>
        <location evidence="3">Midbody</location>
    </subcellularLocation>
</comment>
<evidence type="ECO:0000256" key="1">
    <source>
        <dbReference type="ARBA" id="ARBA00004177"/>
    </source>
</evidence>
<evidence type="ECO:0000256" key="6">
    <source>
        <dbReference type="ARBA" id="ARBA00022490"/>
    </source>
</evidence>
<keyword evidence="6" id="KW-0963">Cytoplasm</keyword>
<dbReference type="GO" id="GO:0005768">
    <property type="term" value="C:endosome"/>
    <property type="evidence" value="ECO:0007669"/>
    <property type="project" value="UniProtKB-SubCell"/>
</dbReference>
<keyword evidence="13" id="KW-0789">Thiol protease inhibitor</keyword>
<reference evidence="35" key="3">
    <citation type="submission" date="2025-09" db="UniProtKB">
        <authorList>
            <consortium name="Ensembl"/>
        </authorList>
    </citation>
    <scope>IDENTIFICATION</scope>
</reference>
<organism evidence="35 36">
    <name type="scientific">Anas platyrhynchos</name>
    <name type="common">Mallard</name>
    <name type="synonym">Anas boschas</name>
    <dbReference type="NCBI Taxonomy" id="8839"/>
    <lineage>
        <taxon>Eukaryota</taxon>
        <taxon>Metazoa</taxon>
        <taxon>Chordata</taxon>
        <taxon>Craniata</taxon>
        <taxon>Vertebrata</taxon>
        <taxon>Euteleostomi</taxon>
        <taxon>Archelosauria</taxon>
        <taxon>Archosauria</taxon>
        <taxon>Dinosauria</taxon>
        <taxon>Saurischia</taxon>
        <taxon>Theropoda</taxon>
        <taxon>Coelurosauria</taxon>
        <taxon>Aves</taxon>
        <taxon>Neognathae</taxon>
        <taxon>Galloanserae</taxon>
        <taxon>Anseriformes</taxon>
        <taxon>Anatidae</taxon>
        <taxon>Anatinae</taxon>
        <taxon>Anas</taxon>
    </lineage>
</organism>
<evidence type="ECO:0000256" key="14">
    <source>
        <dbReference type="ARBA" id="ARBA00022723"/>
    </source>
</evidence>
<dbReference type="SMART" id="SM00212">
    <property type="entry name" value="UBCc"/>
    <property type="match status" value="1"/>
</dbReference>
<dbReference type="GO" id="GO:0032465">
    <property type="term" value="P:regulation of cytokinesis"/>
    <property type="evidence" value="ECO:0007669"/>
    <property type="project" value="InterPro"/>
</dbReference>
<evidence type="ECO:0000256" key="2">
    <source>
        <dbReference type="ARBA" id="ARBA00004198"/>
    </source>
</evidence>
<feature type="domain" description="UBC core" evidence="34">
    <location>
        <begin position="4639"/>
        <end position="4806"/>
    </location>
</feature>
<feature type="compositionally biased region" description="Pro residues" evidence="33">
    <location>
        <begin position="1"/>
        <end position="11"/>
    </location>
</feature>
<evidence type="ECO:0000256" key="13">
    <source>
        <dbReference type="ARBA" id="ARBA00022704"/>
    </source>
</evidence>
<feature type="compositionally biased region" description="Acidic residues" evidence="33">
    <location>
        <begin position="553"/>
        <end position="563"/>
    </location>
</feature>
<keyword evidence="24" id="KW-0131">Cell cycle</keyword>
<keyword evidence="21" id="KW-0333">Golgi apparatus</keyword>
<feature type="compositionally biased region" description="Polar residues" evidence="33">
    <location>
        <begin position="683"/>
        <end position="699"/>
    </location>
</feature>
<evidence type="ECO:0000313" key="36">
    <source>
        <dbReference type="Proteomes" id="UP000694400"/>
    </source>
</evidence>
<evidence type="ECO:0000256" key="20">
    <source>
        <dbReference type="ARBA" id="ARBA00022843"/>
    </source>
</evidence>
<keyword evidence="19" id="KW-0862">Zinc</keyword>
<evidence type="ECO:0000256" key="28">
    <source>
        <dbReference type="ARBA" id="ARBA00069601"/>
    </source>
</evidence>
<keyword evidence="18" id="KW-0833">Ubl conjugation pathway</keyword>
<feature type="compositionally biased region" description="Gly residues" evidence="33">
    <location>
        <begin position="105"/>
        <end position="115"/>
    </location>
</feature>
<dbReference type="GO" id="GO:0000922">
    <property type="term" value="C:spindle pole"/>
    <property type="evidence" value="ECO:0007669"/>
    <property type="project" value="UniProtKB-SubCell"/>
</dbReference>
<protein>
    <recommendedName>
        <fullName evidence="28">Dual E2 ubiquitin-conjugating enzyme/E3 ubiquitin-protein ligase BIRC6</fullName>
        <ecNumber evidence="26">2.3.2.24</ecNumber>
    </recommendedName>
    <alternativeName>
        <fullName evidence="31">BIR repeat-containing ubiquitin-conjugating enzyme</fullName>
    </alternativeName>
    <alternativeName>
        <fullName evidence="30">Baculoviral IAP repeat-containing protein 6</fullName>
    </alternativeName>
    <alternativeName>
        <fullName evidence="29">Ubiquitin-conjugating BIR domain enzyme apollon</fullName>
    </alternativeName>
</protein>
<dbReference type="InterPro" id="IPR000608">
    <property type="entry name" value="UBC"/>
</dbReference>
<dbReference type="Ensembl" id="ENSAPLT00020014782.1">
    <property type="protein sequence ID" value="ENSAPLP00020013728.1"/>
    <property type="gene ID" value="ENSAPLG00020009931.1"/>
</dbReference>
<keyword evidence="12" id="KW-0053">Apoptosis</keyword>
<keyword evidence="15" id="KW-0677">Repeat</keyword>
<dbReference type="InterPro" id="IPR022103">
    <property type="entry name" value="BIRC6"/>
</dbReference>
<dbReference type="GO" id="GO:0061631">
    <property type="term" value="F:ubiquitin conjugating enzyme activity"/>
    <property type="evidence" value="ECO:0007669"/>
    <property type="project" value="UniProtKB-EC"/>
</dbReference>
<keyword evidence="10" id="KW-0808">Transferase</keyword>
<evidence type="ECO:0000256" key="4">
    <source>
        <dbReference type="ARBA" id="ARBA00004300"/>
    </source>
</evidence>
<feature type="region of interest" description="Disordered" evidence="33">
    <location>
        <begin position="660"/>
        <end position="699"/>
    </location>
</feature>
<feature type="compositionally biased region" description="Pro residues" evidence="33">
    <location>
        <begin position="95"/>
        <end position="104"/>
    </location>
</feature>
<evidence type="ECO:0000256" key="22">
    <source>
        <dbReference type="ARBA" id="ARBA00023136"/>
    </source>
</evidence>
<name>A0A8B9ZF27_ANAPL</name>
<dbReference type="SUPFAM" id="SSF57924">
    <property type="entry name" value="Inhibitor of apoptosis (IAP) repeat"/>
    <property type="match status" value="1"/>
</dbReference>
<dbReference type="Pfam" id="PF00179">
    <property type="entry name" value="UQ_con"/>
    <property type="match status" value="1"/>
</dbReference>
<evidence type="ECO:0000256" key="32">
    <source>
        <dbReference type="SAM" id="Coils"/>
    </source>
</evidence>
<dbReference type="PROSITE" id="PS50143">
    <property type="entry name" value="BIR_REPEAT_2"/>
    <property type="match status" value="1"/>
</dbReference>
<dbReference type="GO" id="GO:0006915">
    <property type="term" value="P:apoptotic process"/>
    <property type="evidence" value="ECO:0007669"/>
    <property type="project" value="UniProtKB-KW"/>
</dbReference>
<keyword evidence="20" id="KW-0832">Ubl conjugation</keyword>
<evidence type="ECO:0000256" key="12">
    <source>
        <dbReference type="ARBA" id="ARBA00022703"/>
    </source>
</evidence>
<evidence type="ECO:0000256" key="15">
    <source>
        <dbReference type="ARBA" id="ARBA00022737"/>
    </source>
</evidence>
<dbReference type="PROSITE" id="PS50127">
    <property type="entry name" value="UBC_2"/>
    <property type="match status" value="1"/>
</dbReference>
<keyword evidence="14" id="KW-0479">Metal-binding</keyword>
<evidence type="ECO:0000256" key="27">
    <source>
        <dbReference type="ARBA" id="ARBA00060909"/>
    </source>
</evidence>
<feature type="compositionally biased region" description="Low complexity" evidence="33">
    <location>
        <begin position="4024"/>
        <end position="4033"/>
    </location>
</feature>
<evidence type="ECO:0000313" key="35">
    <source>
        <dbReference type="Ensembl" id="ENSAPLP00020013728.1"/>
    </source>
</evidence>
<reference evidence="35" key="1">
    <citation type="submission" date="2019-08" db="EMBL/GenBank/DDBJ databases">
        <title>Three high-quality genomes provides insights into domestication of ducks.</title>
        <authorList>
            <person name="Hou Z.C."/>
            <person name="Zhu F."/>
            <person name="Yin Z.T."/>
            <person name="Zhang F."/>
        </authorList>
    </citation>
    <scope>NUCLEOTIDE SEQUENCE [LARGE SCALE GENOMIC DNA]</scope>
</reference>
<sequence>MRSSPLPPPLPSAALPPLLPLPTRGPALRSASGALASLPAHAGALPLPVSPAPAADWRRRRRRRPGLAASVAPGPPLLRAAAARDMAAASCSSAPAPPAGPGPGPGSGSGSGSGSGPAPASSSSLSSSSGPGPCEWLLLRDGCLRCDAEGLRSLCYHPALNAILAVTARGAIKVIDGTSGATLQASALNAKPGGRVKCQYISAVDKVIFVDDYAVGCRKDLNGILLLDTALQTPVSKQDDVVQLELPVTEAQQLLSACIEKVDVSSTEGYDLFITQLKDGLKNTSHETAANHKVAKWATVTFHLPHHVLKSVASAIVNELKKINQNIAALPVASSVMDRLSYLLPSARPELGVGPGRSVDRSLMYSEANRRETFTSWPHVGYRWAQPDPMAQAGFYHQPASSGDDRAMCFTCSVCLVCWEPTDEPWSEHERHSPNCPFVKGEHTQNVPLSVTLATSPAQFPCTDGTDRIACFGSGSCPHFLAAATKRGKICIWDVSKLMKVHLKFEINAYDPAIVQQLMLSGEQSSGVDSRRPTLAWLEDSSSCSDIPKLEGDSDDLLEDSDSEEHSRSESVTGHTSQKETMEVSLDITALSILQQPEKLQWEIVANVLEDTVKDLEELGANPCLANCKSEKMKEKHLEQHNIPFPCLLAGGLLTYKSPATSPVSSNSQRSLDGLSRTRGESVSEQGSTDNESCTNSELNSPLVRRTLPVLLLYSIKESDEKAGKLFSQMNNIMSKSMHDDGFTVPQIIEMELDSQEQLLLQDPPVTYIQQFADAAANLTSPDSDKWSSMVPKPGTLVQCLRLPKFAEEENLCVDSITPCADGVHLLVGLRTCPVESLSAINQVEALNNLNKLNSALCNRRKGEIESSLAVVNGTSIDVIQHESPADVPTTPLIIQPEQRSVSGGYLVLYKMNYATRIVTLEEEPVKIQHIKDPQDTITSMILLPPDILDNREDDCEEPVEEMQLTSKNGNGRERRSEISTLGHLVITTQGGYVKILDLSNFEILAKVEPPKKEGTEEPDMFVSVIYCSGTDRLCACTKGGELHFLQIGGTCDDIDEADILVDGSLSKSVEQSSEGAKPLSNPSSPGITGVDLLVDQPFSLETLTSLVELTRFETLTPRFSATVPPCWVEVQQEQQQRRHPQHLHQQHHGDAAQHTRTWKLQTDSNSWDEHVFELVLPKACMVGHVDFKFVLNSNITNIPQIQVTLLKNKAPGLGKVNEMESQGPVEFNEEMQYMDVEEPQCLRLCPFLEEHKEDILCGPVWLATGLDLSGHAGMLTLTSPKLVKGMAGGKYRSFLIHVKAVNDRGTEEICNGGIRPVVRIPSLKPQTNKGHSLASLLAKVAAGKEKPSSKIEASNSSRKSDNLRGCDLLQEVSVTIRRFKKTSISKERVQRCAMLQFSEFHEKLLTTLCKKTDDGLTTEHAQSLVLDTLCWLAGVYSNGPGSSKEGNDSLLSKTRKCVSDIIRVCFFEAGRSIAHKCARFLALCISNGRCDPSQQGFGSVLLKALLDNMPLLPAAATGGSVYWYFVLLNYVKDEDLAGCSTACASLLTAVSRQLQDRLTPMEALLQTRYGLYSSPFDPVLFDLEISGSSCKNVYNSSIGVQSDEIDLSDVLSGNGKISSCAAAEGSFTSLTGLLEVEPLHFTCVSTSDGTRIERDDASTFTVSTFGVTPAVGGLSSGTVGEASTALSSAAQVALQSLSHAMASAEQQLQVLQEKQQQLLKLQQQKAKLEAKLHQTTAAAAAAASAVVAAPGFFIHPSDVIPPTPKTTPLFMTPPLTPPNEAVSAVISAELAQLFPGSVIDPPTVNLAAHNKNTSKTRTNPLGSGLALAISHASHFLQPPPHQSIIIERMHSGARRFVTLDFGRPILLTDVLIPTCGDLASLSIDIWTLGEEVDGRRLVVATDISTHSLILHDLLPPPVCRFMKITVIGRYGSTNARAKIPLGFYYGHTYILPFENELKLMHDPLRGEGEAANQPEIDQHLAMMVALQEDIQCRYNLACHRLEILLQSIDLPPLNSANNAQYFLRKPDKAVEEDSRVFSAYQDCIQLQLQLNLAHHAVQRLRVALGATRKTLKEQSDPKELIQMSSTEQLRTIIRYLLDTLLSLLHSSNGHSVPVVLQSTFHAQACEELFKHLCISGTPKIRLHTGLLLVQLCGGERWWGQFLSNVLQELYNSEQLLIFPQDRVFMLLSCIGQRSLSNSGVLESLLNLLDNLLSPLQPHLPVHRRTEGVLDIPMISWVVMLVSRLLDYVATVEDEAATAKKPLNGKERERFLTGNQWSFINNSLHTQSLSRSTKGNSSLDRLYSRKIRKQLVHHKQQLNLLKAKQKALVEQMEKEKIQSNKGSSYKLLVEQAKLKQATSKHFKDLIRLRRTAEWPRSTLDTEVSTTKETPEIEPLPFTLAHERCISVVQKLALFLLSMDFTCHADLLLFVCKVLARIANATRPTIHLCEIVNETQLERLLLLLVGTDFNRGDISWGGAWAQYSLTCMLQDILAGELLAPIAAEAMEEGALGEDAGASAGDSDDSLQQSTVQLVETIDEPLTHDITGAPPLSSLEKDKDIDLELLQDLMEVDIDPLDIDLEKDPLAAKVFKPISSTWYDYWGADYGTYNYNPYIGGVGIPVAKPPVTTEKNGSQTVSVSVSQALDARLEVGLEQQAELMLKMMSTLEADSILQALTNTSPTLTQSPSGTDDSLLRGLHTANQNAQLIVQLSSIPMLSACFNKLFSMLQVHHVQLESLLQLWLTLSLNSSSSGSKDSGADIFLYNANRIPVISLNQASVTSFLSVLAWYPNTLLRTWCLVLHSLTLMTNMQLNAGPSSAIGAQESTAQLLVSDPNLIHVLVKFLSGTNPHGTNQHSPQVGPTATQAMQEFLTRLQVHLSSTCPQMFSEFLLKLIHILSTERGAFQTGQGPLDAQVKLLEFTLEQNFEVVSVSTISAVIESITFLVHHYITCSDKVMSRSGSDSSVGARACFGGLFANIIRPGDAKAVCGEMTRDQLMFDLLKLVNILVQLPLSSNREYSARVPVASSTTDSVSDEEKVSGGKDGNGSNPNVQGSTAYVADLVLANQQIMSQILSALGQCNSSAMAMIIGASGLHLTKHENFHGGLDAISVGDGLFTILTTLSKKATTVQVMLQPILTYMACGYMGRQGSLATCQLSEPLLWFILRVLDTSEALKAFHDMGGVQLICNNMVTSTRAIVNTARSMVSTIMKFLDSGPTKATDSSLKARVLASEPDNAEGIHNFAPLGSITSSSPTAQPAEVLLQATPPHRRARSAAWSYIFLPEEAWCDLTIHLPAAVLLKEIHIQPHLASLATCPSSVSVEISADGVNMLPLSTPVITSGLTYIKIQLVKAEVASAVCLRLHRPRDASTLGLSQIKLLGLTAFGNTSSATVNNPFLPSEDQVSKTSIGWLRLLHHCLTHISDLEGMMASAAAPTANLLQTCAALLMSPYCGMHSPNIEAVLVKIGLQSTRIGLKLIDILLRNCSASGSDPADLNSPLLFGRLNGLSSDSTIDILYQLGTTQDPGTKDRIQALLKWVSDSARVAAMKKSGRVSYICPNSSTREYGLLMPSPSHLHCVAAILWHSYELLVEYDLPALLDRELFESLFNWSMSLPCNMVLKKAVDSLLCSMCHIHPNYFSLLMGWMGITPPPMQCQHRLSMTDDSKKQDLSSSLTDDSKNAQAPLALTESHLATLAASSQSPEAIKQLLDSGLPSLLVRSLASFCFNHTSSSDCTAQSMDITQDRLRRHHVPQHFNKMPITADLVAPVLRFLTEVGNSHIMKDWLGGSEVNPLWTALLFLLCHSGATSGGHNVTAQQTSARSSLLSSTVTAGLTTQQRTAIENATVAFFLQCISCHPNNQRLMAQVLCELFQSSPQRGNLPTSGNISGFIRRLFLQLMLEDEKVTLFLQSPCPLYKGRINATSHVIQHPMYGAGHKFRTLHLPVSTTLAEVLDHVSDTPSITAKLINEQKEDKEKKNYEEKEKVKAENGFQDNYSVVVASGLKSQSKRAVSSTPPRPPSRRGRVIADKVGTSSSGGESSSKTISVPVFHLYHKLLPGQPLPAEMTLAQLLTLLYDRKLPQGYRSIDLTVKLGSKVISDPSLSKTDSFKRLHTEKEHADLLGPCPEDEAISPGDECMDAVLDESLLETCPIQSPLQVFAGMGGLALIAERLPMLYPDVIQQVSTPVVTSTTQEKQKDSDQFEWVTIEQSGELVYEAPETIAAEPPPIKSTVQTMSPIPAHSLAAFGLFLRLPGYAEVLLKERKHAQCLLRLVLGVTDDGEGSMCHILQSPSANVLPTLPFHVLRSLFSTTPLTTDDGVLLRRMALEIGAIHLILACLSALSHHAPRVPNCKIIVTLFSQLYWAKGTGFGTGSTASGWDVEQALTKQRLEEEHVTCLLQVLASYINPAGSTSNGETQSSHEGRGQNSSALPSVLLELLSQSCLIPAMSSYLRNDSVLDMARHVPLYRALLELLRAIASCTSMVPLLLPLSGENSEEEEEQLESQASVGTLLAKMKTCVDTYTNRLRSKKDKAKAGVKPDASDQEPEGLTLLVPDIQKTAEIVYAATTSLRQANQEKKMAEYSKKAAVKPKPLSVLRSLEEKYVAVMKKLQFDTFEMVSEDDDGKLVFKVNYHYMSQVKNASDANSAARARRLAQEAVTLSTSLPLSSSSSVFVRCDEERLDIMKVLITGPADTPYANGCFEFDVYFPQDYPNSPPLVNLETTGGHSVRFNPNLYNDGKVCLSILNTWHGRPEEKWNPQTSSFLQVLVSVQSLILVAEPYFNEPGYERSRGTPSGTQSSREYDGNIRQATVKWAMLEQIRNPSPCFKEVIHKHFYLKRVEIMAQCEEWIADIQQYSSDKRVGRTMSHHAAALKRHTAQLREELLKLPCPEGLDPDTDDSTEKCSATSSEETMLHEQVKPSSSKDIPPDFKL</sequence>
<dbReference type="CDD" id="cd23810">
    <property type="entry name" value="UBCc_BIRC6"/>
    <property type="match status" value="1"/>
</dbReference>
<dbReference type="GO" id="GO:0046872">
    <property type="term" value="F:metal ion binding"/>
    <property type="evidence" value="ECO:0007669"/>
    <property type="project" value="UniProtKB-KW"/>
</dbReference>
<dbReference type="GO" id="GO:0042127">
    <property type="term" value="P:regulation of cell population proliferation"/>
    <property type="evidence" value="ECO:0007669"/>
    <property type="project" value="UniProtKB-ARBA"/>
</dbReference>
<evidence type="ECO:0000256" key="9">
    <source>
        <dbReference type="ARBA" id="ARBA00022618"/>
    </source>
</evidence>
<evidence type="ECO:0000256" key="3">
    <source>
        <dbReference type="ARBA" id="ARBA00004214"/>
    </source>
</evidence>
<evidence type="ECO:0000256" key="17">
    <source>
        <dbReference type="ARBA" id="ARBA00022776"/>
    </source>
</evidence>
<dbReference type="Pfam" id="PF00653">
    <property type="entry name" value="BIR"/>
    <property type="match status" value="1"/>
</dbReference>
<evidence type="ECO:0000256" key="24">
    <source>
        <dbReference type="ARBA" id="ARBA00023306"/>
    </source>
</evidence>
<dbReference type="GO" id="GO:0005634">
    <property type="term" value="C:nucleus"/>
    <property type="evidence" value="ECO:0007669"/>
    <property type="project" value="TreeGrafter"/>
</dbReference>
<dbReference type="GO" id="GO:0051301">
    <property type="term" value="P:cell division"/>
    <property type="evidence" value="ECO:0007669"/>
    <property type="project" value="UniProtKB-KW"/>
</dbReference>
<dbReference type="GO" id="GO:0043066">
    <property type="term" value="P:negative regulation of apoptotic process"/>
    <property type="evidence" value="ECO:0007669"/>
    <property type="project" value="UniProtKB-ARBA"/>
</dbReference>
<dbReference type="GO" id="GO:0005794">
    <property type="term" value="C:Golgi apparatus"/>
    <property type="evidence" value="ECO:0007669"/>
    <property type="project" value="UniProtKB-SubCell"/>
</dbReference>
<dbReference type="CDD" id="cd00022">
    <property type="entry name" value="BIR"/>
    <property type="match status" value="1"/>
</dbReference>
<evidence type="ECO:0000256" key="11">
    <source>
        <dbReference type="ARBA" id="ARBA00022690"/>
    </source>
</evidence>
<feature type="region of interest" description="Disordered" evidence="33">
    <location>
        <begin position="546"/>
        <end position="581"/>
    </location>
</feature>
<evidence type="ECO:0000256" key="19">
    <source>
        <dbReference type="ARBA" id="ARBA00022833"/>
    </source>
</evidence>
<accession>A0A8B9ZF27</accession>
<reference evidence="35" key="2">
    <citation type="submission" date="2025-08" db="UniProtKB">
        <authorList>
            <consortium name="Ensembl"/>
        </authorList>
    </citation>
    <scope>IDENTIFICATION</scope>
</reference>
<dbReference type="GO" id="GO:0030496">
    <property type="term" value="C:midbody"/>
    <property type="evidence" value="ECO:0007669"/>
    <property type="project" value="UniProtKB-SubCell"/>
</dbReference>
<feature type="region of interest" description="Disordered" evidence="33">
    <location>
        <begin position="3999"/>
        <end position="4033"/>
    </location>
</feature>
<dbReference type="InterPro" id="IPR001370">
    <property type="entry name" value="BIR_rpt"/>
</dbReference>
<feature type="compositionally biased region" description="Basic and acidic residues" evidence="33">
    <location>
        <begin position="3654"/>
        <end position="3663"/>
    </location>
</feature>
<keyword evidence="17" id="KW-0498">Mitosis</keyword>
<dbReference type="Gene3D" id="3.10.110.10">
    <property type="entry name" value="Ubiquitin Conjugating Enzyme"/>
    <property type="match status" value="1"/>
</dbReference>
<evidence type="ECO:0000256" key="31">
    <source>
        <dbReference type="ARBA" id="ARBA00081222"/>
    </source>
</evidence>
<keyword evidence="23" id="KW-0206">Cytoskeleton</keyword>
<evidence type="ECO:0000256" key="10">
    <source>
        <dbReference type="ARBA" id="ARBA00022679"/>
    </source>
</evidence>
<dbReference type="SMART" id="SM00238">
    <property type="entry name" value="BIR"/>
    <property type="match status" value="1"/>
</dbReference>